<keyword evidence="2" id="KW-1185">Reference proteome</keyword>
<reference evidence="1" key="1">
    <citation type="journal article" date="2019" name="bioRxiv">
        <title>The Genome of the Zebra Mussel, Dreissena polymorpha: A Resource for Invasive Species Research.</title>
        <authorList>
            <person name="McCartney M.A."/>
            <person name="Auch B."/>
            <person name="Kono T."/>
            <person name="Mallez S."/>
            <person name="Zhang Y."/>
            <person name="Obille A."/>
            <person name="Becker A."/>
            <person name="Abrahante J.E."/>
            <person name="Garbe J."/>
            <person name="Badalamenti J.P."/>
            <person name="Herman A."/>
            <person name="Mangelson H."/>
            <person name="Liachko I."/>
            <person name="Sullivan S."/>
            <person name="Sone E.D."/>
            <person name="Koren S."/>
            <person name="Silverstein K.A.T."/>
            <person name="Beckman K.B."/>
            <person name="Gohl D.M."/>
        </authorList>
    </citation>
    <scope>NUCLEOTIDE SEQUENCE</scope>
    <source>
        <strain evidence="1">Duluth1</strain>
        <tissue evidence="1">Whole animal</tissue>
    </source>
</reference>
<protein>
    <submittedName>
        <fullName evidence="1">Uncharacterized protein</fullName>
    </submittedName>
</protein>
<organism evidence="1 2">
    <name type="scientific">Dreissena polymorpha</name>
    <name type="common">Zebra mussel</name>
    <name type="synonym">Mytilus polymorpha</name>
    <dbReference type="NCBI Taxonomy" id="45954"/>
    <lineage>
        <taxon>Eukaryota</taxon>
        <taxon>Metazoa</taxon>
        <taxon>Spiralia</taxon>
        <taxon>Lophotrochozoa</taxon>
        <taxon>Mollusca</taxon>
        <taxon>Bivalvia</taxon>
        <taxon>Autobranchia</taxon>
        <taxon>Heteroconchia</taxon>
        <taxon>Euheterodonta</taxon>
        <taxon>Imparidentia</taxon>
        <taxon>Neoheterodontei</taxon>
        <taxon>Myida</taxon>
        <taxon>Dreissenoidea</taxon>
        <taxon>Dreissenidae</taxon>
        <taxon>Dreissena</taxon>
    </lineage>
</organism>
<dbReference type="EMBL" id="JAIWYP010000014">
    <property type="protein sequence ID" value="KAH3713693.1"/>
    <property type="molecule type" value="Genomic_DNA"/>
</dbReference>
<evidence type="ECO:0000313" key="2">
    <source>
        <dbReference type="Proteomes" id="UP000828390"/>
    </source>
</evidence>
<dbReference type="AlphaFoldDB" id="A0A9D4BZ83"/>
<dbReference type="Proteomes" id="UP000828390">
    <property type="component" value="Unassembled WGS sequence"/>
</dbReference>
<sequence length="168" mass="20107">MEQEGACGYYTQFKDINTDEYKRDDVRYNDNAKMRRSIITVDEYGHIDDISSISRGIRYHESELERSETCSESTTDTVEKELKWLDTKSKKHVIPDRNRLKVERDYTTDKCDYEQPNIYSNHDDYEDRGNSKMKMSHRKIHRNVDQIYRLNSEARIKKEGHTYNTDCD</sequence>
<accession>A0A9D4BZ83</accession>
<comment type="caution">
    <text evidence="1">The sequence shown here is derived from an EMBL/GenBank/DDBJ whole genome shotgun (WGS) entry which is preliminary data.</text>
</comment>
<gene>
    <name evidence="1" type="ORF">DPMN_073490</name>
</gene>
<reference evidence="1" key="2">
    <citation type="submission" date="2020-11" db="EMBL/GenBank/DDBJ databases">
        <authorList>
            <person name="McCartney M.A."/>
            <person name="Auch B."/>
            <person name="Kono T."/>
            <person name="Mallez S."/>
            <person name="Becker A."/>
            <person name="Gohl D.M."/>
            <person name="Silverstein K.A.T."/>
            <person name="Koren S."/>
            <person name="Bechman K.B."/>
            <person name="Herman A."/>
            <person name="Abrahante J.E."/>
            <person name="Garbe J."/>
        </authorList>
    </citation>
    <scope>NUCLEOTIDE SEQUENCE</scope>
    <source>
        <strain evidence="1">Duluth1</strain>
        <tissue evidence="1">Whole animal</tissue>
    </source>
</reference>
<evidence type="ECO:0000313" key="1">
    <source>
        <dbReference type="EMBL" id="KAH3713693.1"/>
    </source>
</evidence>
<name>A0A9D4BZ83_DREPO</name>
<proteinExistence type="predicted"/>